<reference evidence="1" key="1">
    <citation type="submission" date="2024-05" db="EMBL/GenBank/DDBJ databases">
        <title>Isolation and characterization of Sporomusa carbonis sp. nov., a carboxydotrophic hydrogenogen in the genus of Sporomusa isolated from a charcoal burning pile.</title>
        <authorList>
            <person name="Boeer T."/>
            <person name="Rosenbaum F."/>
            <person name="Eysell L."/>
            <person name="Mueller V."/>
            <person name="Daniel R."/>
            <person name="Poehlein A."/>
        </authorList>
    </citation>
    <scope>NUCLEOTIDE SEQUENCE [LARGE SCALE GENOMIC DNA]</scope>
    <source>
        <strain evidence="1">DSM 3132</strain>
    </source>
</reference>
<keyword evidence="2" id="KW-1185">Reference proteome</keyword>
<dbReference type="RefSeq" id="WP_093797715.1">
    <property type="nucleotide sequence ID" value="NZ_CP155571.1"/>
</dbReference>
<organism evidence="1 2">
    <name type="scientific">Sporomusa acidovorans (strain ATCC 49682 / DSM 3132 / Mol)</name>
    <dbReference type="NCBI Taxonomy" id="1123286"/>
    <lineage>
        <taxon>Bacteria</taxon>
        <taxon>Bacillati</taxon>
        <taxon>Bacillota</taxon>
        <taxon>Negativicutes</taxon>
        <taxon>Selenomonadales</taxon>
        <taxon>Sporomusaceae</taxon>
        <taxon>Sporomusa</taxon>
    </lineage>
</organism>
<dbReference type="Proteomes" id="UP000216052">
    <property type="component" value="Chromosome"/>
</dbReference>
<gene>
    <name evidence="1" type="ORF">SPACI_015090</name>
</gene>
<name>A0ABZ3IZG2_SPOA4</name>
<proteinExistence type="predicted"/>
<protein>
    <submittedName>
        <fullName evidence="1">Uncharacterized protein</fullName>
    </submittedName>
</protein>
<evidence type="ECO:0000313" key="1">
    <source>
        <dbReference type="EMBL" id="XFO71483.1"/>
    </source>
</evidence>
<sequence>MTKLEKGMIVVESVKAPTGSLADIMYEGQGQGSEYGTTRFHIFMDDMSYGIFSVRGNITTLEEARAKLNAPRQVGSDESLAEYAVCYNWIHIDDNEHFALE</sequence>
<accession>A0ABZ3IZG2</accession>
<evidence type="ECO:0000313" key="2">
    <source>
        <dbReference type="Proteomes" id="UP000216052"/>
    </source>
</evidence>
<dbReference type="EMBL" id="CP155571">
    <property type="protein sequence ID" value="XFO71483.1"/>
    <property type="molecule type" value="Genomic_DNA"/>
</dbReference>